<dbReference type="InterPro" id="IPR023225">
    <property type="entry name" value="SipA_chaperone-bd"/>
</dbReference>
<dbReference type="EMBL" id="SJOI01000001">
    <property type="protein sequence ID" value="TCL06146.1"/>
    <property type="molecule type" value="Genomic_DNA"/>
</dbReference>
<keyword evidence="3" id="KW-0964">Secreted</keyword>
<gene>
    <name evidence="8" type="ORF">EZJ58_4378</name>
</gene>
<dbReference type="GO" id="GO:0003779">
    <property type="term" value="F:actin binding"/>
    <property type="evidence" value="ECO:0007669"/>
    <property type="project" value="UniProtKB-KW"/>
</dbReference>
<protein>
    <submittedName>
        <fullName evidence="8">Invasion protein A</fullName>
    </submittedName>
</protein>
<evidence type="ECO:0000313" key="9">
    <source>
        <dbReference type="Proteomes" id="UP000294555"/>
    </source>
</evidence>
<evidence type="ECO:0000256" key="2">
    <source>
        <dbReference type="ARBA" id="ARBA00010123"/>
    </source>
</evidence>
<evidence type="ECO:0000313" key="8">
    <source>
        <dbReference type="EMBL" id="TCL06146.1"/>
    </source>
</evidence>
<evidence type="ECO:0000259" key="7">
    <source>
        <dbReference type="Pfam" id="PF09052"/>
    </source>
</evidence>
<dbReference type="GO" id="GO:0005576">
    <property type="term" value="C:extracellular region"/>
    <property type="evidence" value="ECO:0007669"/>
    <property type="project" value="UniProtKB-SubCell"/>
</dbReference>
<dbReference type="RefSeq" id="WP_132925322.1">
    <property type="nucleotide sequence ID" value="NZ_SJOI01000001.1"/>
</dbReference>
<comment type="caution">
    <text evidence="8">The sequence shown here is derived from an EMBL/GenBank/DDBJ whole genome shotgun (WGS) entry which is preliminary data.</text>
</comment>
<evidence type="ECO:0000256" key="5">
    <source>
        <dbReference type="ARBA" id="ARBA00023203"/>
    </source>
</evidence>
<dbReference type="OrthoDB" id="9959108at2"/>
<proteinExistence type="inferred from homology"/>
<evidence type="ECO:0000256" key="3">
    <source>
        <dbReference type="ARBA" id="ARBA00022525"/>
    </source>
</evidence>
<dbReference type="SUPFAM" id="SSF140746">
    <property type="entry name" value="SipA N-terminal domain-like"/>
    <property type="match status" value="1"/>
</dbReference>
<name>A0A4R1NN59_9GAMM</name>
<feature type="region of interest" description="Disordered" evidence="6">
    <location>
        <begin position="42"/>
        <end position="104"/>
    </location>
</feature>
<feature type="compositionally biased region" description="Basic and acidic residues" evidence="6">
    <location>
        <begin position="413"/>
        <end position="429"/>
    </location>
</feature>
<evidence type="ECO:0000256" key="6">
    <source>
        <dbReference type="SAM" id="MobiDB-lite"/>
    </source>
</evidence>
<keyword evidence="4" id="KW-0843">Virulence</keyword>
<feature type="region of interest" description="Disordered" evidence="6">
    <location>
        <begin position="342"/>
        <end position="388"/>
    </location>
</feature>
<dbReference type="Gene3D" id="1.10.4150.10">
    <property type="entry name" value="SipA N-terminal domain-like"/>
    <property type="match status" value="1"/>
</dbReference>
<comment type="similarity">
    <text evidence="2">Belongs to the SipA/IpaA family.</text>
</comment>
<organism evidence="8 9">
    <name type="scientific">Sodalis ligni</name>
    <dbReference type="NCBI Taxonomy" id="2697027"/>
    <lineage>
        <taxon>Bacteria</taxon>
        <taxon>Pseudomonadati</taxon>
        <taxon>Pseudomonadota</taxon>
        <taxon>Gammaproteobacteria</taxon>
        <taxon>Enterobacterales</taxon>
        <taxon>Bruguierivoracaceae</taxon>
        <taxon>Sodalis</taxon>
    </lineage>
</organism>
<feature type="compositionally biased region" description="Polar residues" evidence="6">
    <location>
        <begin position="72"/>
        <end position="83"/>
    </location>
</feature>
<accession>A0A4R1NN59</accession>
<feature type="region of interest" description="Disordered" evidence="6">
    <location>
        <begin position="763"/>
        <end position="799"/>
    </location>
</feature>
<dbReference type="AlphaFoldDB" id="A0A4R1NN59"/>
<reference evidence="8 9" key="1">
    <citation type="submission" date="2019-02" db="EMBL/GenBank/DDBJ databases">
        <title>Investigation of anaerobic lignin degradation for improved lignocellulosic biofuels.</title>
        <authorList>
            <person name="Deangelis K."/>
        </authorList>
    </citation>
    <scope>NUCLEOTIDE SEQUENCE [LARGE SCALE GENOMIC DNA]</scope>
    <source>
        <strain evidence="8 9">159R</strain>
    </source>
</reference>
<feature type="region of interest" description="Disordered" evidence="6">
    <location>
        <begin position="410"/>
        <end position="429"/>
    </location>
</feature>
<sequence>MNIISETANAIGAALSKVGDILDPSLLASRMKGIGNVTTRAASSLVPPAESAPMAKSDARRVSRGDVGKEVSGQTRSARSAGTKNIARLTSLDDGDNHDGATANAADDTESIASAAAKSKHPQTPLGLNDCKENFERDKLLSLFEAAGKNKDKLESLFATGENSIAIHHLNHIATIYHTARTLGPSSDAMNSINDAMTKLTEMMVADGLGRKSVFGSYQPGKKAGHVKVKNLENKLLMGLATISGKGAFAAGNMLRTQCVGPFIKAYVEQKLGILLTPDQSEKIDDLLDGWAKTTWGNVHDGMQAHQTDEIEKVSRIINMVLTLPNLLGQMSADRIKEKLSSETATLEQQPKPKPLTTGTDEHEINPATVHSGSEQDKTNGPPKPASIFNINNSYDFSTHITHNPINININQGEEKSDSKKSHTERVDAATNTDRIRLPTQDKYEIDVGPQPMFAEVVEQDIQNRIAKMFGRLETISIVVPRSQVAKHISPPVLWGTQTSLEAILPQEQKATVSTQAVEIPLNTAQSETIATRRNEALSSTVIHSQPLTAQAPQYAAPLSKAQELPLYGISRTMADNKRFADITGSPVSRAQVRNVPPSDQDQRVIKDEDASWTHEQTRSHALEETQPVVLTNQGRQLSQLPRVEPKVKHFAPSNMKREDLTAVRNRLKRTGMDNLSPPLEALKRQADGGAETRARAQQMSRADVAQTMARDMPAPQTIPAAETKAVPPSKPLDTSPIEPPISQPTVAYEPVVLSAAGLRRSNRTHGTSGINHFVPMGETPEVLPTLQNGSTDYTSKRLAAYKPGANDIKEDGKS</sequence>
<feature type="compositionally biased region" description="Basic and acidic residues" evidence="6">
    <location>
        <begin position="57"/>
        <end position="69"/>
    </location>
</feature>
<feature type="domain" description="Salmonella invasion protein A N-terminal" evidence="7">
    <location>
        <begin position="130"/>
        <end position="331"/>
    </location>
</feature>
<dbReference type="Proteomes" id="UP000294555">
    <property type="component" value="Unassembled WGS sequence"/>
</dbReference>
<dbReference type="Pfam" id="PF09052">
    <property type="entry name" value="SipA"/>
    <property type="match status" value="1"/>
</dbReference>
<comment type="subcellular location">
    <subcellularLocation>
        <location evidence="1">Secreted</location>
    </subcellularLocation>
</comment>
<evidence type="ECO:0000256" key="4">
    <source>
        <dbReference type="ARBA" id="ARBA00023026"/>
    </source>
</evidence>
<keyword evidence="9" id="KW-1185">Reference proteome</keyword>
<dbReference type="InterPro" id="IPR015138">
    <property type="entry name" value="SipA_N"/>
</dbReference>
<evidence type="ECO:0000256" key="1">
    <source>
        <dbReference type="ARBA" id="ARBA00004613"/>
    </source>
</evidence>
<keyword evidence="5" id="KW-0009">Actin-binding</keyword>